<sequence>MELATTALPCAPDAADADGIANDDAAFADAGDSKNTKHFAETSDVPGITFSEYVHRIVEYTYVSPSVLLIACLYIDRLLTHKASLVLTNHNIFKLFAVATRVASKVMDTRTLSNKNFARICGIRNSEMNFLETHFMRVIELDLYVPAEEFYSYVEDLVTTVPAKPPAPKETDACAAGCDPRRKFLFPFARSVSTGSTGCSECRSGREGQKKGLNPLPPVVPPRSRATPGASPVLPH</sequence>
<dbReference type="AlphaFoldDB" id="A0A061IV34"/>
<proteinExistence type="predicted"/>
<dbReference type="Gene3D" id="1.10.472.10">
    <property type="entry name" value="Cyclin-like"/>
    <property type="match status" value="1"/>
</dbReference>
<dbReference type="Proteomes" id="UP000031737">
    <property type="component" value="Unassembled WGS sequence"/>
</dbReference>
<dbReference type="GO" id="GO:0019901">
    <property type="term" value="F:protein kinase binding"/>
    <property type="evidence" value="ECO:0007669"/>
    <property type="project" value="InterPro"/>
</dbReference>
<feature type="region of interest" description="Disordered" evidence="1">
    <location>
        <begin position="193"/>
        <end position="236"/>
    </location>
</feature>
<dbReference type="InterPro" id="IPR013922">
    <property type="entry name" value="Cyclin_PHO80-like"/>
</dbReference>
<dbReference type="InterPro" id="IPR036915">
    <property type="entry name" value="Cyclin-like_sf"/>
</dbReference>
<protein>
    <recommendedName>
        <fullName evidence="4">Cyclin</fullName>
    </recommendedName>
</protein>
<evidence type="ECO:0000256" key="1">
    <source>
        <dbReference type="SAM" id="MobiDB-lite"/>
    </source>
</evidence>
<dbReference type="PANTHER" id="PTHR15615:SF126">
    <property type="entry name" value="CYC2-LIKE CYCLIN"/>
    <property type="match status" value="1"/>
</dbReference>
<organism evidence="2 3">
    <name type="scientific">Trypanosoma rangeli SC58</name>
    <dbReference type="NCBI Taxonomy" id="429131"/>
    <lineage>
        <taxon>Eukaryota</taxon>
        <taxon>Discoba</taxon>
        <taxon>Euglenozoa</taxon>
        <taxon>Kinetoplastea</taxon>
        <taxon>Metakinetoplastina</taxon>
        <taxon>Trypanosomatida</taxon>
        <taxon>Trypanosomatidae</taxon>
        <taxon>Trypanosoma</taxon>
        <taxon>Herpetosoma</taxon>
    </lineage>
</organism>
<dbReference type="Pfam" id="PF08613">
    <property type="entry name" value="Cyclin"/>
    <property type="match status" value="1"/>
</dbReference>
<dbReference type="OrthoDB" id="337735at2759"/>
<keyword evidence="3" id="KW-1185">Reference proteome</keyword>
<evidence type="ECO:0008006" key="4">
    <source>
        <dbReference type="Google" id="ProtNLM"/>
    </source>
</evidence>
<evidence type="ECO:0000313" key="3">
    <source>
        <dbReference type="Proteomes" id="UP000031737"/>
    </source>
</evidence>
<reference evidence="2 3" key="1">
    <citation type="submission" date="2013-07" db="EMBL/GenBank/DDBJ databases">
        <authorList>
            <person name="Stoco P.H."/>
            <person name="Wagner G."/>
            <person name="Gerber A."/>
            <person name="Zaha A."/>
            <person name="Thompson C."/>
            <person name="Bartholomeu D.C."/>
            <person name="Luckemeyer D.D."/>
            <person name="Bahia D."/>
            <person name="Loreto E."/>
            <person name="Prestes E.B."/>
            <person name="Lima F.M."/>
            <person name="Rodrigues-Luiz G."/>
            <person name="Vallejo G.A."/>
            <person name="Filho J.F."/>
            <person name="Monteiro K.M."/>
            <person name="Tyler K.M."/>
            <person name="de Almeida L.G."/>
            <person name="Ortiz M.F."/>
            <person name="Siervo M.A."/>
            <person name="de Moraes M.H."/>
            <person name="Cunha O.L."/>
            <person name="Mendonca-Neto R."/>
            <person name="Silva R."/>
            <person name="Teixeira S.M."/>
            <person name="Murta S.M."/>
            <person name="Sincero T.C."/>
            <person name="Mendes T.A."/>
            <person name="Urmenyi T.P."/>
            <person name="Silva V.G."/>
            <person name="da Rocha W.D."/>
            <person name="Andersson B."/>
            <person name="Romanha A.J."/>
            <person name="Steindel M."/>
            <person name="de Vasconcelos A.T."/>
            <person name="Grisard E.C."/>
        </authorList>
    </citation>
    <scope>NUCLEOTIDE SEQUENCE [LARGE SCALE GENOMIC DNA]</scope>
    <source>
        <strain evidence="2 3">SC58</strain>
    </source>
</reference>
<dbReference type="PANTHER" id="PTHR15615">
    <property type="match status" value="1"/>
</dbReference>
<dbReference type="SUPFAM" id="SSF47954">
    <property type="entry name" value="Cyclin-like"/>
    <property type="match status" value="1"/>
</dbReference>
<name>A0A061IV34_TRYRA</name>
<comment type="caution">
    <text evidence="2">The sequence shown here is derived from an EMBL/GenBank/DDBJ whole genome shotgun (WGS) entry which is preliminary data.</text>
</comment>
<dbReference type="VEuPathDB" id="TriTrypDB:TRSC58_06603"/>
<evidence type="ECO:0000313" key="2">
    <source>
        <dbReference type="EMBL" id="ESL05736.1"/>
    </source>
</evidence>
<accession>A0A061IV34</accession>
<gene>
    <name evidence="2" type="ORF">TRSC58_06603</name>
</gene>
<dbReference type="CDD" id="cd20558">
    <property type="entry name" value="CYCLIN_ScPCL7-like"/>
    <property type="match status" value="1"/>
</dbReference>
<dbReference type="EMBL" id="AUPL01006603">
    <property type="protein sequence ID" value="ESL05736.1"/>
    <property type="molecule type" value="Genomic_DNA"/>
</dbReference>